<feature type="compositionally biased region" description="Basic and acidic residues" evidence="1">
    <location>
        <begin position="160"/>
        <end position="200"/>
    </location>
</feature>
<sequence>MASPPTSVPPHQSPLRSHPNPTVFPPPPDPYPTVSSLPPPHPNPTVSPPPPPPHPIPTVSFLPPPHLATTTPPRPPPRRPIHKSERINNFQSALDKQLEPKYFASLKIYTVDVESGDLNNKKKVREGRRTEARLIMDVAVAIRQRFELLIGTPGSVNVGRRREKEEGKERKRREERSGGKGKRKEEYAVKEEEMEARWERARRDLENSSDYYDYTRTHFNH</sequence>
<dbReference type="PRINTS" id="PR01217">
    <property type="entry name" value="PRICHEXTENSN"/>
</dbReference>
<evidence type="ECO:0000256" key="1">
    <source>
        <dbReference type="SAM" id="MobiDB-lite"/>
    </source>
</evidence>
<gene>
    <name evidence="2" type="ORF">Pcinc_036886</name>
</gene>
<accession>A0AAE1BV74</accession>
<protein>
    <submittedName>
        <fullName evidence="2">Uncharacterized protein</fullName>
    </submittedName>
</protein>
<evidence type="ECO:0000313" key="3">
    <source>
        <dbReference type="Proteomes" id="UP001286313"/>
    </source>
</evidence>
<feature type="compositionally biased region" description="Pro residues" evidence="1">
    <location>
        <begin position="22"/>
        <end position="66"/>
    </location>
</feature>
<reference evidence="2" key="1">
    <citation type="submission" date="2023-10" db="EMBL/GenBank/DDBJ databases">
        <title>Genome assemblies of two species of porcelain crab, Petrolisthes cinctipes and Petrolisthes manimaculis (Anomura: Porcellanidae).</title>
        <authorList>
            <person name="Angst P."/>
        </authorList>
    </citation>
    <scope>NUCLEOTIDE SEQUENCE</scope>
    <source>
        <strain evidence="2">PB745_01</strain>
        <tissue evidence="2">Gill</tissue>
    </source>
</reference>
<dbReference type="Proteomes" id="UP001286313">
    <property type="component" value="Unassembled WGS sequence"/>
</dbReference>
<keyword evidence="3" id="KW-1185">Reference proteome</keyword>
<dbReference type="AlphaFoldDB" id="A0AAE1BV74"/>
<evidence type="ECO:0000313" key="2">
    <source>
        <dbReference type="EMBL" id="KAK3856817.1"/>
    </source>
</evidence>
<feature type="region of interest" description="Disordered" evidence="1">
    <location>
        <begin position="1"/>
        <end position="83"/>
    </location>
</feature>
<proteinExistence type="predicted"/>
<comment type="caution">
    <text evidence="2">The sequence shown here is derived from an EMBL/GenBank/DDBJ whole genome shotgun (WGS) entry which is preliminary data.</text>
</comment>
<feature type="compositionally biased region" description="Pro residues" evidence="1">
    <location>
        <begin position="1"/>
        <end position="12"/>
    </location>
</feature>
<dbReference type="EMBL" id="JAWQEG010005777">
    <property type="protein sequence ID" value="KAK3856817.1"/>
    <property type="molecule type" value="Genomic_DNA"/>
</dbReference>
<feature type="region of interest" description="Disordered" evidence="1">
    <location>
        <begin position="158"/>
        <end position="200"/>
    </location>
</feature>
<name>A0AAE1BV74_PETCI</name>
<organism evidence="2 3">
    <name type="scientific">Petrolisthes cinctipes</name>
    <name type="common">Flat porcelain crab</name>
    <dbReference type="NCBI Taxonomy" id="88211"/>
    <lineage>
        <taxon>Eukaryota</taxon>
        <taxon>Metazoa</taxon>
        <taxon>Ecdysozoa</taxon>
        <taxon>Arthropoda</taxon>
        <taxon>Crustacea</taxon>
        <taxon>Multicrustacea</taxon>
        <taxon>Malacostraca</taxon>
        <taxon>Eumalacostraca</taxon>
        <taxon>Eucarida</taxon>
        <taxon>Decapoda</taxon>
        <taxon>Pleocyemata</taxon>
        <taxon>Anomura</taxon>
        <taxon>Galatheoidea</taxon>
        <taxon>Porcellanidae</taxon>
        <taxon>Petrolisthes</taxon>
    </lineage>
</organism>